<evidence type="ECO:0000256" key="6">
    <source>
        <dbReference type="ARBA" id="ARBA00022801"/>
    </source>
</evidence>
<dbReference type="GO" id="GO:0016887">
    <property type="term" value="F:ATP hydrolysis activity"/>
    <property type="evidence" value="ECO:0007669"/>
    <property type="project" value="TreeGrafter"/>
</dbReference>
<dbReference type="GO" id="GO:0042393">
    <property type="term" value="F:histone binding"/>
    <property type="evidence" value="ECO:0007669"/>
    <property type="project" value="TreeGrafter"/>
</dbReference>
<dbReference type="PROSITE" id="PS51194">
    <property type="entry name" value="HELICASE_CTER"/>
    <property type="match status" value="1"/>
</dbReference>
<dbReference type="FunFam" id="3.40.50.300:FF:000747">
    <property type="entry name" value="DNA helicase INO80 isoform X1"/>
    <property type="match status" value="1"/>
</dbReference>
<keyword evidence="12" id="KW-0175">Coiled coil</keyword>
<dbReference type="Pfam" id="PF00176">
    <property type="entry name" value="SNF2-rel_dom"/>
    <property type="match status" value="1"/>
</dbReference>
<evidence type="ECO:0000256" key="9">
    <source>
        <dbReference type="ARBA" id="ARBA00023204"/>
    </source>
</evidence>
<keyword evidence="18" id="KW-1185">Reference proteome</keyword>
<dbReference type="GO" id="GO:0060255">
    <property type="term" value="P:regulation of macromolecule metabolic process"/>
    <property type="evidence" value="ECO:0007669"/>
    <property type="project" value="UniProtKB-ARBA"/>
</dbReference>
<evidence type="ECO:0000256" key="5">
    <source>
        <dbReference type="ARBA" id="ARBA00022763"/>
    </source>
</evidence>
<dbReference type="PROSITE" id="PS51192">
    <property type="entry name" value="HELICASE_ATP_BIND_1"/>
    <property type="match status" value="1"/>
</dbReference>
<feature type="compositionally biased region" description="Basic and acidic residues" evidence="13">
    <location>
        <begin position="1348"/>
        <end position="1359"/>
    </location>
</feature>
<feature type="domain" description="Helicase ATP-binding" evidence="14">
    <location>
        <begin position="478"/>
        <end position="649"/>
    </location>
</feature>
<dbReference type="InterPro" id="IPR038718">
    <property type="entry name" value="SNF2-like_sf"/>
</dbReference>
<reference evidence="17" key="2">
    <citation type="submission" date="2020-02" db="EMBL/GenBank/DDBJ databases">
        <title>Esox lucius (northern pike) genome, fEsoLuc1, primary haplotype.</title>
        <authorList>
            <person name="Myers G."/>
            <person name="Karagic N."/>
            <person name="Meyer A."/>
            <person name="Pippel M."/>
            <person name="Reichard M."/>
            <person name="Winkler S."/>
            <person name="Tracey A."/>
            <person name="Sims Y."/>
            <person name="Howe K."/>
            <person name="Rhie A."/>
            <person name="Formenti G."/>
            <person name="Durbin R."/>
            <person name="Fedrigo O."/>
            <person name="Jarvis E.D."/>
        </authorList>
    </citation>
    <scope>NUCLEOTIDE SEQUENCE [LARGE SCALE GENOMIC DNA]</scope>
</reference>
<dbReference type="Gene3D" id="3.40.50.10810">
    <property type="entry name" value="Tandem AAA-ATPase domain"/>
    <property type="match status" value="1"/>
</dbReference>
<reference evidence="17" key="4">
    <citation type="submission" date="2025-09" db="UniProtKB">
        <authorList>
            <consortium name="Ensembl"/>
        </authorList>
    </citation>
    <scope>IDENTIFICATION</scope>
</reference>
<dbReference type="CDD" id="cd18002">
    <property type="entry name" value="DEXQc_INO80"/>
    <property type="match status" value="1"/>
</dbReference>
<dbReference type="InterPro" id="IPR014001">
    <property type="entry name" value="Helicase_ATP-bd"/>
</dbReference>
<feature type="compositionally biased region" description="Basic and acidic residues" evidence="13">
    <location>
        <begin position="1223"/>
        <end position="1235"/>
    </location>
</feature>
<evidence type="ECO:0000256" key="12">
    <source>
        <dbReference type="SAM" id="Coils"/>
    </source>
</evidence>
<feature type="compositionally biased region" description="Acidic residues" evidence="13">
    <location>
        <begin position="1281"/>
        <end position="1292"/>
    </location>
</feature>
<comment type="subunit">
    <text evidence="11">Component of the INO80 chromatin-remodeling complex.</text>
</comment>
<dbReference type="GO" id="GO:0031011">
    <property type="term" value="C:Ino80 complex"/>
    <property type="evidence" value="ECO:0007669"/>
    <property type="project" value="UniProtKB-UniRule"/>
</dbReference>
<keyword evidence="4" id="KW-0547">Nucleotide-binding</keyword>
<dbReference type="SMART" id="SM00490">
    <property type="entry name" value="HELICc"/>
    <property type="match status" value="1"/>
</dbReference>
<dbReference type="Pfam" id="PF13892">
    <property type="entry name" value="DBINO"/>
    <property type="match status" value="1"/>
</dbReference>
<keyword evidence="10" id="KW-0539">Nucleus</keyword>
<dbReference type="FunFam" id="3.40.50.10810:FF:000006">
    <property type="entry name" value="Putative DNA helicase INO80"/>
    <property type="match status" value="1"/>
</dbReference>
<evidence type="ECO:0000256" key="4">
    <source>
        <dbReference type="ARBA" id="ARBA00022741"/>
    </source>
</evidence>
<dbReference type="Gene3D" id="3.40.50.300">
    <property type="entry name" value="P-loop containing nucleotide triphosphate hydrolases"/>
    <property type="match status" value="2"/>
</dbReference>
<evidence type="ECO:0000256" key="10">
    <source>
        <dbReference type="ARBA" id="ARBA00023242"/>
    </source>
</evidence>
<dbReference type="Proteomes" id="UP000265140">
    <property type="component" value="Chromosome 23"/>
</dbReference>
<dbReference type="GO" id="GO:0006281">
    <property type="term" value="P:DNA repair"/>
    <property type="evidence" value="ECO:0007669"/>
    <property type="project" value="UniProtKB-UniRule"/>
</dbReference>
<dbReference type="EC" id="3.6.4.-" evidence="11"/>
<evidence type="ECO:0000256" key="13">
    <source>
        <dbReference type="SAM" id="MobiDB-lite"/>
    </source>
</evidence>
<dbReference type="GeneTree" id="ENSGT00900000141110"/>
<dbReference type="Ensembl" id="ENSELUT00000032154.3">
    <property type="protein sequence ID" value="ENSELUP00000021469.3"/>
    <property type="gene ID" value="ENSELUG00000001071.3"/>
</dbReference>
<evidence type="ECO:0000256" key="3">
    <source>
        <dbReference type="ARBA" id="ARBA00019805"/>
    </source>
</evidence>
<evidence type="ECO:0000259" key="14">
    <source>
        <dbReference type="PROSITE" id="PS51192"/>
    </source>
</evidence>
<name>A0A3P8YY17_ESOLU</name>
<dbReference type="CDD" id="cd18793">
    <property type="entry name" value="SF2_C_SNF"/>
    <property type="match status" value="1"/>
</dbReference>
<reference evidence="17" key="3">
    <citation type="submission" date="2025-08" db="UniProtKB">
        <authorList>
            <consortium name="Ensembl"/>
        </authorList>
    </citation>
    <scope>IDENTIFICATION</scope>
</reference>
<evidence type="ECO:0000256" key="7">
    <source>
        <dbReference type="ARBA" id="ARBA00022840"/>
    </source>
</evidence>
<keyword evidence="7 11" id="KW-0067">ATP-binding</keyword>
<dbReference type="Pfam" id="PF00271">
    <property type="entry name" value="Helicase_C"/>
    <property type="match status" value="1"/>
</dbReference>
<dbReference type="GO" id="GO:0005524">
    <property type="term" value="F:ATP binding"/>
    <property type="evidence" value="ECO:0007669"/>
    <property type="project" value="UniProtKB-UniRule"/>
</dbReference>
<feature type="compositionally biased region" description="Basic and acidic residues" evidence="13">
    <location>
        <begin position="1244"/>
        <end position="1256"/>
    </location>
</feature>
<evidence type="ECO:0000256" key="2">
    <source>
        <dbReference type="ARBA" id="ARBA00007025"/>
    </source>
</evidence>
<dbReference type="STRING" id="8010.ENSELUP00000021469"/>
<feature type="domain" description="Helicase C-terminal" evidence="15">
    <location>
        <begin position="1046"/>
        <end position="1201"/>
    </location>
</feature>
<dbReference type="InterPro" id="IPR001650">
    <property type="entry name" value="Helicase_C-like"/>
</dbReference>
<dbReference type="PANTHER" id="PTHR45685:SF2">
    <property type="entry name" value="CHROMATIN-REMODELING ATPASE INO80"/>
    <property type="match status" value="1"/>
</dbReference>
<comment type="similarity">
    <text evidence="2 11">Belongs to the SNF2/RAD54 helicase family.</text>
</comment>
<feature type="domain" description="DBINO" evidence="16">
    <location>
        <begin position="231"/>
        <end position="356"/>
    </location>
</feature>
<accession>A0A3P8YY17</accession>
<feature type="compositionally biased region" description="Polar residues" evidence="13">
    <location>
        <begin position="1329"/>
        <end position="1347"/>
    </location>
</feature>
<sequence>MESVDDGAAGSSSGLAKPLHLQYLERSLRLDSFLRQTASIFNRDLSRKAMFCLRAISLYVLATEYKTDKARLYNFSKLKKSRKWLKSILLSGDTSESDTDSEDSDISLSREELHDMLRLHQFTRQHQNKFHKDREQYQYYSTGLLSSHDPFYEQQRHLLGPKKKKIKEEKKFKGKLKKVKRKKKRGEGEFSGEGRPYVNKVFAKFSHDAPLPMLKKKHLTVEQLNARRRKVWLTIAKKECPKAFKQKASAKNFVLTNARKLAHQCMREVRRAAIQAQKNCKETLPRARRLTKEMMLYWKKYEKVEKEHRKRAEKEALEQRKLDEEMKEAKRQQRKLNFLITQTELYAHFMGGKGPGEGGGQEDILSKLDDNTSQKQIDIGGGVMVNVGPEDYDSEYYKSQALRNAKEAYEIHQATTRLFDEEAKDSRCASLHQASGSGFGESYSLANPSIQAGEDIPQPTIFNGKLKGYQLKGMNWLANLYEQGINGILADEMGLGKTVQSIALLGHLAERDNIWGPFLIISPASTLNNWHQEFTRFVPKFKVLPYWGNPHDRKVIRKFWSQKTLYTQNAPFHVVITSYQLVVQDVKYFQRVKWQYMVLDEAQALKSSTSVRWKILLQFQCRNRLLLTGTPIQNTMAELWALLHFIMPTLFDSHEEFNEWFSKDIESHAENKSAIDENQLSRLHMILKPFMLRRIKKDVENELSDKIEILTYCQLTGRQRLLYRALRNKISIEDLLQSSMGSAQQAHTTTSSLMNLVMQFRKVCNHPDLFERQETRSPFHMSLRPYILSKFLYRHGLTHTSTHTHSRNKLLQVLLSPFSPDHIQQSLFHRKSDHEGSCFSFLRFIDVSPAEMSNVMLQGTVVRWLALFLSLKAAYRLHHERLWGVEEEDGVRMGGGRPGGQCLSRTGLILWLDRPTAYPNTRTSTVLRVSGKEGSLTVGVTPRPQLELRQDCFRSGAVKPINVRRYCDDRSAEYEWRVMRAGGGVTAKQCFLYGSPDLASDWLSRANAFYPRFPGGVMALYPRHGWSYVRIPDKETLITDSGKLHTLDLLLSRLKAQGHRVLIYSQMTRMIDLLEEYMVYRKHTYMRLDGSSKISERRDMVADFQNRTDIFVFLLSTRAGGLGINLTAADTVIFYDSDWNPTVDQQAMDRAHRLGQTKQVTVYRLICQHTIEERILQRAKEKSEIQRMVISGGNFKPDTLKPKEVVSLLLDDDELEKRLRVRQEEKRQQEEVSKVKDRKRKREKYAEKRDDEDPKDPKRRKELNLVIPYVPSADNSNLSADGDDSISIDLDDSNIPSPFSEISLSSELQPNQDESSSDMLVIVDDPVSSAPQSRATNSPVSVDVTGTDSKRMKGGDELGRGWMRQGRDGRRRRG</sequence>
<keyword evidence="5 11" id="KW-0227">DNA damage</keyword>
<dbReference type="InterPro" id="IPR050520">
    <property type="entry name" value="INO80/SWR1_helicase"/>
</dbReference>
<feature type="compositionally biased region" description="Polar residues" evidence="13">
    <location>
        <begin position="1300"/>
        <end position="1318"/>
    </location>
</feature>
<comment type="subcellular location">
    <subcellularLocation>
        <location evidence="1 11">Nucleus</location>
    </subcellularLocation>
</comment>
<evidence type="ECO:0000256" key="8">
    <source>
        <dbReference type="ARBA" id="ARBA00023125"/>
    </source>
</evidence>
<evidence type="ECO:0000256" key="1">
    <source>
        <dbReference type="ARBA" id="ARBA00004123"/>
    </source>
</evidence>
<gene>
    <name evidence="17" type="primary">INO80</name>
</gene>
<comment type="function">
    <text evidence="11">ATPase component of the INO80 complex which remodels chromatin by shifting nucleosomes and is involved in DNA repair.</text>
</comment>
<dbReference type="InterPro" id="IPR031047">
    <property type="entry name" value="DEXQc_INO80"/>
</dbReference>
<dbReference type="Bgee" id="ENSELUG00000001071">
    <property type="expression patterns" value="Expressed in liver and 15 other cell types or tissues"/>
</dbReference>
<dbReference type="GO" id="GO:0140658">
    <property type="term" value="F:ATP-dependent chromatin remodeler activity"/>
    <property type="evidence" value="ECO:0007669"/>
    <property type="project" value="InterPro"/>
</dbReference>
<evidence type="ECO:0000313" key="17">
    <source>
        <dbReference type="Ensembl" id="ENSELUP00000021469.3"/>
    </source>
</evidence>
<evidence type="ECO:0000259" key="15">
    <source>
        <dbReference type="PROSITE" id="PS51194"/>
    </source>
</evidence>
<feature type="region of interest" description="Disordered" evidence="13">
    <location>
        <begin position="1223"/>
        <end position="1374"/>
    </location>
</feature>
<keyword evidence="6 11" id="KW-0378">Hydrolase</keyword>
<keyword evidence="8 11" id="KW-0238">DNA-binding</keyword>
<dbReference type="InterPro" id="IPR000330">
    <property type="entry name" value="SNF2_N"/>
</dbReference>
<protein>
    <recommendedName>
        <fullName evidence="3 11">Chromatin-remodeling ATPase INO80</fullName>
        <ecNumber evidence="11">3.6.4.-</ecNumber>
    </recommendedName>
</protein>
<feature type="coiled-coil region" evidence="12">
    <location>
        <begin position="312"/>
        <end position="342"/>
    </location>
</feature>
<proteinExistence type="inferred from homology"/>
<comment type="domain">
    <text evidence="11">The DBINO region is involved in binding to DNA.</text>
</comment>
<comment type="catalytic activity">
    <reaction evidence="11">
        <text>ATP + H2O = ADP + phosphate + H(+)</text>
        <dbReference type="Rhea" id="RHEA:13065"/>
        <dbReference type="ChEBI" id="CHEBI:15377"/>
        <dbReference type="ChEBI" id="CHEBI:15378"/>
        <dbReference type="ChEBI" id="CHEBI:30616"/>
        <dbReference type="ChEBI" id="CHEBI:43474"/>
        <dbReference type="ChEBI" id="CHEBI:456216"/>
    </reaction>
</comment>
<evidence type="ECO:0000259" key="16">
    <source>
        <dbReference type="PROSITE" id="PS51413"/>
    </source>
</evidence>
<evidence type="ECO:0000313" key="18">
    <source>
        <dbReference type="Proteomes" id="UP000265140"/>
    </source>
</evidence>
<dbReference type="InterPro" id="IPR027417">
    <property type="entry name" value="P-loop_NTPase"/>
</dbReference>
<organism evidence="17 18">
    <name type="scientific">Esox lucius</name>
    <name type="common">Northern pike</name>
    <dbReference type="NCBI Taxonomy" id="8010"/>
    <lineage>
        <taxon>Eukaryota</taxon>
        <taxon>Metazoa</taxon>
        <taxon>Chordata</taxon>
        <taxon>Craniata</taxon>
        <taxon>Vertebrata</taxon>
        <taxon>Euteleostomi</taxon>
        <taxon>Actinopterygii</taxon>
        <taxon>Neopterygii</taxon>
        <taxon>Teleostei</taxon>
        <taxon>Protacanthopterygii</taxon>
        <taxon>Esociformes</taxon>
        <taxon>Esocidae</taxon>
        <taxon>Esox</taxon>
    </lineage>
</organism>
<dbReference type="InterPro" id="IPR020838">
    <property type="entry name" value="DBINO"/>
</dbReference>
<dbReference type="SMART" id="SM00487">
    <property type="entry name" value="DEXDc"/>
    <property type="match status" value="1"/>
</dbReference>
<dbReference type="PANTHER" id="PTHR45685">
    <property type="entry name" value="HELICASE SRCAP-RELATED"/>
    <property type="match status" value="1"/>
</dbReference>
<dbReference type="SUPFAM" id="SSF52540">
    <property type="entry name" value="P-loop containing nucleoside triphosphate hydrolases"/>
    <property type="match status" value="2"/>
</dbReference>
<keyword evidence="9 11" id="KW-0234">DNA repair</keyword>
<dbReference type="PROSITE" id="PS51413">
    <property type="entry name" value="DBINO"/>
    <property type="match status" value="1"/>
</dbReference>
<dbReference type="GO" id="GO:0006351">
    <property type="term" value="P:DNA-templated transcription"/>
    <property type="evidence" value="ECO:0007669"/>
    <property type="project" value="InterPro"/>
</dbReference>
<dbReference type="InterPro" id="IPR049730">
    <property type="entry name" value="SNF2/RAD54-like_C"/>
</dbReference>
<evidence type="ECO:0000256" key="11">
    <source>
        <dbReference type="RuleBase" id="RU368001"/>
    </source>
</evidence>
<reference evidence="18" key="1">
    <citation type="journal article" date="2014" name="PLoS ONE">
        <title>The genome and linkage map of the northern pike (Esox lucius): conserved synteny revealed between the salmonid sister group and the Neoteleostei.</title>
        <authorList>
            <person name="Rondeau E.B."/>
            <person name="Minkley D.R."/>
            <person name="Leong J.S."/>
            <person name="Messmer A.M."/>
            <person name="Jantzen J.R."/>
            <person name="von Schalburg K.R."/>
            <person name="Lemon C."/>
            <person name="Bird N.H."/>
            <person name="Koop B.F."/>
        </authorList>
    </citation>
    <scope>NUCLEOTIDE SEQUENCE</scope>
</reference>
<dbReference type="GO" id="GO:0003677">
    <property type="term" value="F:DNA binding"/>
    <property type="evidence" value="ECO:0007669"/>
    <property type="project" value="UniProtKB-UniRule"/>
</dbReference>